<evidence type="ECO:0000256" key="4">
    <source>
        <dbReference type="SAM" id="MobiDB-lite"/>
    </source>
</evidence>
<sequence length="1379" mass="156160">MTTIGELFPGLRENSSSETNRRLYAVLVAVTDLIRFNKAPINATSYFAIILKTLSENQYKKSQIHDLVKLFSIILPRVSNPVIKNHSVNVILQMTALLEHYVSNDTALHANIASEEQQLIKSAVYCLGYVLVLAESNQWQTKEYLRGYSFILKLAVNNTQSKIRQKSAEQVILVLNSIGAIQKGGSIHKQLATVTSQFCHEVFNGLTLETMGIAFYTLNIVTEALCLLSPSLISLLLEDMIKLTSLSNSALTVACYKAIGSLFFKTNPLIGSQIQQLIDVLFQHPPTGLDYRSMVTYTELLTQSYLYFTKIDQKLCNQHVHNYFIVLMNNFGSDKSEITNTTMEGFKTIIFECVNKDVIEQGIHSYQQKLNGSKSAIKSSLESIVETIESGLRLTFKSSWDLVLLIIQALYEQLGPYSSIILNNLLVGLDNLYHSPEFHHQSHLTQVLITVLGSIGPKNFLNILPLNLDSPPKNKEKINRNWLLPLMRDNIKYTQLSFFIEYFYPMALAMKDRSKQAETEGKYVEARNLEILYSQVWDLLPGFLNHPLDGDQSFKVIARNIGVALSDELGLRTVICVALTQFINKLKESQQTKVSPYIPYRKTHHTMSPERATQILNSVSVFSKNYLPILFNIFPTSNQDQRYFVLNAIEAFVSITDSVTLNSIFNSLITKLVEALTVEGIEKKPLSKDAMSEDSGKASKKEKTKKYYLTDLTIGFVKHLDENNLKVLYKIIKPQLKCSDSGLQKRSFKILVKICEHHESFILQNLNKIKALLVSNLMQSTSNVKKARLKCLREIILSLSKASNKKDLNDDQDDQDFDGEQDDKSNENKPVKLKAGWTHLKTKFIPSLIPEIILCTKETNIKCREISNELLIEIGNIMCIISVKLTPPKRGVSMEDHIANAHSQAIQEYLQLMIAGLASITPHMVSASIVSIARVIHHFYKDLNDEFVGQIVTTSLVLLASPNREIVKAVFGLVRVVIASFKDAKVIESNLEVLINGLAKWGGIDKNYFRVIIQILLERLIKRFGYDQIYPLVPEDFKKVITNIRKKNEKKEKLREQLKDLQQQTQDASSDTKSQKGKSVKGANDDDEQMLASDEDMADSDRDHSEDDADIEDFLFNTKKKKKNDQSDNFLIKEGEDPIDFFDRNAFSHLSAKAAANAVAEKLFAQAAKNGGKIKNPFSLDEDGRMIIEASDEEGEDGKRKRKKSFLDQVFEEQEEAYERKAGYHATKNKSLRKQFNNNNDDDDDSDDEDLERYNDDLKSNFSKRTSKTTKTTRTTGARSVALTNKTVGGKKINDARIETATLRYNRVRGVDHLVNYQDKESKTMVRTNVSKTKGQGDNRKNNQKYEPFSYIKLDPRALNKRRGSKPSSIASLVSKKKK</sequence>
<dbReference type="eggNOG" id="KOG1248">
    <property type="taxonomic scope" value="Eukaryota"/>
</dbReference>
<dbReference type="RefSeq" id="XP_003285970.1">
    <property type="nucleotide sequence ID" value="XM_003285922.1"/>
</dbReference>
<feature type="compositionally biased region" description="Acidic residues" evidence="4">
    <location>
        <begin position="1085"/>
        <end position="1098"/>
    </location>
</feature>
<dbReference type="EMBL" id="GL870998">
    <property type="protein sequence ID" value="EGC37496.1"/>
    <property type="molecule type" value="Genomic_DNA"/>
</dbReference>
<feature type="region of interest" description="Disordered" evidence="4">
    <location>
        <begin position="1357"/>
        <end position="1379"/>
    </location>
</feature>
<dbReference type="VEuPathDB" id="AmoebaDB:DICPUDRAFT_149879"/>
<dbReference type="InterPro" id="IPR052087">
    <property type="entry name" value="RRP12"/>
</dbReference>
<feature type="compositionally biased region" description="Acidic residues" evidence="4">
    <location>
        <begin position="810"/>
        <end position="821"/>
    </location>
</feature>
<feature type="domain" description="RRP12 N-terminal HEAT" evidence="6">
    <location>
        <begin position="14"/>
        <end position="263"/>
    </location>
</feature>
<dbReference type="OMA" id="PDQMKHR"/>
<reference evidence="8" key="1">
    <citation type="journal article" date="2011" name="Genome Biol.">
        <title>Comparative genomics of the social amoebae Dictyostelium discoideum and Dictyostelium purpureum.</title>
        <authorList>
            <consortium name="US DOE Joint Genome Institute (JGI-PGF)"/>
            <person name="Sucgang R."/>
            <person name="Kuo A."/>
            <person name="Tian X."/>
            <person name="Salerno W."/>
            <person name="Parikh A."/>
            <person name="Feasley C.L."/>
            <person name="Dalin E."/>
            <person name="Tu H."/>
            <person name="Huang E."/>
            <person name="Barry K."/>
            <person name="Lindquist E."/>
            <person name="Shapiro H."/>
            <person name="Bruce D."/>
            <person name="Schmutz J."/>
            <person name="Salamov A."/>
            <person name="Fey P."/>
            <person name="Gaudet P."/>
            <person name="Anjard C."/>
            <person name="Babu M.M."/>
            <person name="Basu S."/>
            <person name="Bushmanova Y."/>
            <person name="van der Wel H."/>
            <person name="Katoh-Kurasawa M."/>
            <person name="Dinh C."/>
            <person name="Coutinho P.M."/>
            <person name="Saito T."/>
            <person name="Elias M."/>
            <person name="Schaap P."/>
            <person name="Kay R.R."/>
            <person name="Henrissat B."/>
            <person name="Eichinger L."/>
            <person name="Rivero F."/>
            <person name="Putnam N.H."/>
            <person name="West C.M."/>
            <person name="Loomis W.F."/>
            <person name="Chisholm R.L."/>
            <person name="Shaulsky G."/>
            <person name="Strassmann J.E."/>
            <person name="Queller D.C."/>
            <person name="Kuspa A."/>
            <person name="Grigoriev I.V."/>
        </authorList>
    </citation>
    <scope>NUCLEOTIDE SEQUENCE [LARGE SCALE GENOMIC DNA]</scope>
    <source>
        <strain evidence="8">QSDP1</strain>
    </source>
</reference>
<dbReference type="InterPro" id="IPR011989">
    <property type="entry name" value="ARM-like"/>
</dbReference>
<dbReference type="InParanoid" id="F0ZEW1"/>
<dbReference type="KEGG" id="dpp:DICPUDRAFT_149879"/>
<evidence type="ECO:0000313" key="7">
    <source>
        <dbReference type="EMBL" id="EGC37496.1"/>
    </source>
</evidence>
<keyword evidence="8" id="KW-1185">Reference proteome</keyword>
<dbReference type="PANTHER" id="PTHR48287">
    <property type="entry name" value="ARM REPEAT SUPERFAMILY PROTEIN"/>
    <property type="match status" value="1"/>
</dbReference>
<evidence type="ECO:0000256" key="3">
    <source>
        <dbReference type="ARBA" id="ARBA00023242"/>
    </source>
</evidence>
<proteinExistence type="inferred from homology"/>
<keyword evidence="3" id="KW-0539">Nucleus</keyword>
<comment type="subcellular location">
    <subcellularLocation>
        <location evidence="1">Nucleus</location>
    </subcellularLocation>
</comment>
<protein>
    <submittedName>
        <fullName evidence="7">Uncharacterized protein</fullName>
    </submittedName>
</protein>
<feature type="region of interest" description="Disordered" evidence="4">
    <location>
        <begin position="805"/>
        <end position="830"/>
    </location>
</feature>
<dbReference type="SUPFAM" id="SSF48371">
    <property type="entry name" value="ARM repeat"/>
    <property type="match status" value="1"/>
</dbReference>
<dbReference type="Pfam" id="PF25772">
    <property type="entry name" value="HEAT_RRP12_N"/>
    <property type="match status" value="1"/>
</dbReference>
<dbReference type="Gene3D" id="1.25.10.10">
    <property type="entry name" value="Leucine-rich Repeat Variant"/>
    <property type="match status" value="1"/>
</dbReference>
<evidence type="ECO:0000313" key="8">
    <source>
        <dbReference type="Proteomes" id="UP000001064"/>
    </source>
</evidence>
<comment type="similarity">
    <text evidence="2">Belongs to the RRP12 family.</text>
</comment>
<dbReference type="OrthoDB" id="2192888at2759"/>
<dbReference type="InterPro" id="IPR012978">
    <property type="entry name" value="HEAT_RRP12"/>
</dbReference>
<dbReference type="GeneID" id="10499673"/>
<evidence type="ECO:0000256" key="2">
    <source>
        <dbReference type="ARBA" id="ARBA00007690"/>
    </source>
</evidence>
<evidence type="ECO:0000256" key="1">
    <source>
        <dbReference type="ARBA" id="ARBA00004123"/>
    </source>
</evidence>
<dbReference type="Proteomes" id="UP000001064">
    <property type="component" value="Unassembled WGS sequence"/>
</dbReference>
<feature type="domain" description="RRP12 HEAT" evidence="5">
    <location>
        <begin position="333"/>
        <end position="636"/>
    </location>
</feature>
<evidence type="ECO:0000259" key="5">
    <source>
        <dbReference type="Pfam" id="PF08161"/>
    </source>
</evidence>
<accession>F0ZEW1</accession>
<dbReference type="Pfam" id="PF08161">
    <property type="entry name" value="RRP12_HEAT"/>
    <property type="match status" value="1"/>
</dbReference>
<dbReference type="FunCoup" id="F0ZEW1">
    <property type="interactions" value="626"/>
</dbReference>
<organism evidence="7 8">
    <name type="scientific">Dictyostelium purpureum</name>
    <name type="common">Slime mold</name>
    <dbReference type="NCBI Taxonomy" id="5786"/>
    <lineage>
        <taxon>Eukaryota</taxon>
        <taxon>Amoebozoa</taxon>
        <taxon>Evosea</taxon>
        <taxon>Eumycetozoa</taxon>
        <taxon>Dictyostelia</taxon>
        <taxon>Dictyosteliales</taxon>
        <taxon>Dictyosteliaceae</taxon>
        <taxon>Dictyostelium</taxon>
    </lineage>
</organism>
<feature type="region of interest" description="Disordered" evidence="4">
    <location>
        <begin position="1052"/>
        <end position="1107"/>
    </location>
</feature>
<dbReference type="InterPro" id="IPR016024">
    <property type="entry name" value="ARM-type_fold"/>
</dbReference>
<name>F0ZEW1_DICPU</name>
<dbReference type="STRING" id="5786.F0ZEW1"/>
<dbReference type="GO" id="GO:0005634">
    <property type="term" value="C:nucleus"/>
    <property type="evidence" value="ECO:0007669"/>
    <property type="project" value="UniProtKB-SubCell"/>
</dbReference>
<dbReference type="PANTHER" id="PTHR48287:SF1">
    <property type="entry name" value="ARM REPEAT SUPERFAMILY PROTEIN"/>
    <property type="match status" value="1"/>
</dbReference>
<feature type="compositionally biased region" description="Acidic residues" evidence="4">
    <location>
        <begin position="1240"/>
        <end position="1251"/>
    </location>
</feature>
<evidence type="ECO:0000259" key="6">
    <source>
        <dbReference type="Pfam" id="PF25772"/>
    </source>
</evidence>
<feature type="region of interest" description="Disordered" evidence="4">
    <location>
        <begin position="1229"/>
        <end position="1282"/>
    </location>
</feature>
<gene>
    <name evidence="7" type="ORF">DICPUDRAFT_149879</name>
</gene>
<dbReference type="InterPro" id="IPR057860">
    <property type="entry name" value="HEAT_RRP12_N"/>
</dbReference>